<feature type="compositionally biased region" description="Basic and acidic residues" evidence="1">
    <location>
        <begin position="167"/>
        <end position="176"/>
    </location>
</feature>
<feature type="compositionally biased region" description="Basic residues" evidence="1">
    <location>
        <begin position="307"/>
        <end position="319"/>
    </location>
</feature>
<evidence type="ECO:0000313" key="2">
    <source>
        <dbReference type="EMBL" id="EPB75239.1"/>
    </source>
</evidence>
<feature type="compositionally biased region" description="Basic and acidic residues" evidence="1">
    <location>
        <begin position="95"/>
        <end position="109"/>
    </location>
</feature>
<accession>A0A0D6LTN6</accession>
<protein>
    <submittedName>
        <fullName evidence="2">Uncharacterized protein</fullName>
    </submittedName>
</protein>
<dbReference type="EMBL" id="KE124909">
    <property type="protein sequence ID" value="EPB75239.1"/>
    <property type="molecule type" value="Genomic_DNA"/>
</dbReference>
<feature type="compositionally biased region" description="Basic and acidic residues" evidence="1">
    <location>
        <begin position="119"/>
        <end position="140"/>
    </location>
</feature>
<gene>
    <name evidence="2" type="ORF">ANCCEY_05638</name>
</gene>
<evidence type="ECO:0000256" key="1">
    <source>
        <dbReference type="SAM" id="MobiDB-lite"/>
    </source>
</evidence>
<feature type="compositionally biased region" description="Basic residues" evidence="1">
    <location>
        <begin position="270"/>
        <end position="287"/>
    </location>
</feature>
<keyword evidence="3" id="KW-1185">Reference proteome</keyword>
<feature type="region of interest" description="Disordered" evidence="1">
    <location>
        <begin position="1"/>
        <end position="42"/>
    </location>
</feature>
<feature type="compositionally biased region" description="Basic and acidic residues" evidence="1">
    <location>
        <begin position="187"/>
        <end position="226"/>
    </location>
</feature>
<reference evidence="2 3" key="1">
    <citation type="submission" date="2013-05" db="EMBL/GenBank/DDBJ databases">
        <title>Draft genome of the parasitic nematode Anyclostoma ceylanicum.</title>
        <authorList>
            <person name="Mitreva M."/>
        </authorList>
    </citation>
    <scope>NUCLEOTIDE SEQUENCE [LARGE SCALE GENOMIC DNA]</scope>
</reference>
<evidence type="ECO:0000313" key="3">
    <source>
        <dbReference type="Proteomes" id="UP000054495"/>
    </source>
</evidence>
<proteinExistence type="predicted"/>
<organism evidence="2 3">
    <name type="scientific">Ancylostoma ceylanicum</name>
    <dbReference type="NCBI Taxonomy" id="53326"/>
    <lineage>
        <taxon>Eukaryota</taxon>
        <taxon>Metazoa</taxon>
        <taxon>Ecdysozoa</taxon>
        <taxon>Nematoda</taxon>
        <taxon>Chromadorea</taxon>
        <taxon>Rhabditida</taxon>
        <taxon>Rhabditina</taxon>
        <taxon>Rhabditomorpha</taxon>
        <taxon>Strongyloidea</taxon>
        <taxon>Ancylostomatidae</taxon>
        <taxon>Ancylostomatinae</taxon>
        <taxon>Ancylostoma</taxon>
    </lineage>
</organism>
<feature type="compositionally biased region" description="Polar residues" evidence="1">
    <location>
        <begin position="1"/>
        <end position="12"/>
    </location>
</feature>
<dbReference type="Proteomes" id="UP000054495">
    <property type="component" value="Unassembled WGS sequence"/>
</dbReference>
<feature type="region of interest" description="Disordered" evidence="1">
    <location>
        <begin position="54"/>
        <end position="319"/>
    </location>
</feature>
<dbReference type="AlphaFoldDB" id="A0A0D6LTN6"/>
<feature type="compositionally biased region" description="Basic and acidic residues" evidence="1">
    <location>
        <begin position="291"/>
        <end position="306"/>
    </location>
</feature>
<sequence length="319" mass="36215">MAANVSQPQSLQRPEVQYAEKTPRDKLAKIATGTKKRSTEYPTFDDVVSDWDDEAKKKQIEPQKQELNEKEMLIAKGARRNKDDYPTMGDIISDWESKDEALRKKGDKEEKDDEEEKIEVEKSQEAGSLMEEKEKGRGEADVEVEPTKQTAEAEPLKQAEEGEDEEATQKRQEYRRAASKVAGMRPSPKEEEKDWFKTEEIKRKAEERLQKTPEDASGDVKREKQTASKSKAVNVGDKPKKEAVKSGISSMNKKLSGQKAPDEPSPGINKGKKKRKSKDKQEKHKKSGGSAERKARGGEGHKSDTKGKKKRKDYRRTKR</sequence>
<feature type="compositionally biased region" description="Basic and acidic residues" evidence="1">
    <location>
        <begin position="54"/>
        <end position="73"/>
    </location>
</feature>
<name>A0A0D6LTN6_9BILA</name>